<feature type="coiled-coil region" evidence="1">
    <location>
        <begin position="161"/>
        <end position="191"/>
    </location>
</feature>
<evidence type="ECO:0000313" key="3">
    <source>
        <dbReference type="EMBL" id="QET03301.1"/>
    </source>
</evidence>
<keyword evidence="2" id="KW-0812">Transmembrane</keyword>
<gene>
    <name evidence="3" type="ORF">FOB72_15405</name>
</gene>
<proteinExistence type="predicted"/>
<dbReference type="RefSeq" id="WP_150373413.1">
    <property type="nucleotide sequence ID" value="NZ_CP044065.1"/>
</dbReference>
<feature type="transmembrane region" description="Helical" evidence="2">
    <location>
        <begin position="135"/>
        <end position="154"/>
    </location>
</feature>
<accession>A0A5P2H5G6</accession>
<name>A0A5P2H5G6_9BURK</name>
<dbReference type="Proteomes" id="UP000322822">
    <property type="component" value="Chromosome 1"/>
</dbReference>
<keyword evidence="2" id="KW-0472">Membrane</keyword>
<protein>
    <submittedName>
        <fullName evidence="3">Uncharacterized protein</fullName>
    </submittedName>
</protein>
<dbReference type="AlphaFoldDB" id="A0A5P2H5G6"/>
<evidence type="ECO:0000256" key="2">
    <source>
        <dbReference type="SAM" id="Phobius"/>
    </source>
</evidence>
<evidence type="ECO:0000313" key="4">
    <source>
        <dbReference type="Proteomes" id="UP000322822"/>
    </source>
</evidence>
<reference evidence="3 4" key="1">
    <citation type="submission" date="2019-09" db="EMBL/GenBank/DDBJ databases">
        <title>FDA dAtabase for Regulatory Grade micrObial Sequences (FDA-ARGOS): Supporting development and validation of Infectious Disease Dx tests.</title>
        <authorList>
            <person name="Sciortino C."/>
            <person name="Tallon L."/>
            <person name="Sadzewicz L."/>
            <person name="Vavikolanu K."/>
            <person name="Mehta A."/>
            <person name="Aluvathingal J."/>
            <person name="Nadendla S."/>
            <person name="Nandy P."/>
            <person name="Geyer C."/>
            <person name="Yan Y."/>
            <person name="Sichtig H."/>
        </authorList>
    </citation>
    <scope>NUCLEOTIDE SEQUENCE [LARGE SCALE GENOMIC DNA]</scope>
    <source>
        <strain evidence="3 4">FDAARGOS_664</strain>
    </source>
</reference>
<dbReference type="EMBL" id="CP044065">
    <property type="protein sequence ID" value="QET03301.1"/>
    <property type="molecule type" value="Genomic_DNA"/>
</dbReference>
<dbReference type="OrthoDB" id="271750at2"/>
<evidence type="ECO:0000256" key="1">
    <source>
        <dbReference type="SAM" id="Coils"/>
    </source>
</evidence>
<feature type="transmembrane region" description="Helical" evidence="2">
    <location>
        <begin position="37"/>
        <end position="56"/>
    </location>
</feature>
<organism evidence="3 4">
    <name type="scientific">Cupriavidus pauculus</name>
    <dbReference type="NCBI Taxonomy" id="82633"/>
    <lineage>
        <taxon>Bacteria</taxon>
        <taxon>Pseudomonadati</taxon>
        <taxon>Pseudomonadota</taxon>
        <taxon>Betaproteobacteria</taxon>
        <taxon>Burkholderiales</taxon>
        <taxon>Burkholderiaceae</taxon>
        <taxon>Cupriavidus</taxon>
    </lineage>
</organism>
<sequence length="369" mass="40848">MANDDKAGHAVPAAAPATKDGEVLTWKKSAVMKIARAFAYHIPLYLIVITLLFIAMPKAVSNSLISALTGIPVADVAKSEKLDNIPSSGKVATAENGIKSPADPSENRTIVDVAKLALDGSKDKYDSIKDMYDKLFSVIAAMAALIAFLGFKGVDSFFAAKQKADDTVARAEEAQRKAEQSLSEVQDFIKRRYPADNRAELNVVTGMVMRHIADAYKAILDQCKPGHKFEEDKVFLECLDKAIYYLNAVDSREAVDDMVLKRAIITKGNIYRRMGQLEVAIRLLEELQQKYDIVDEVAVYNIACYSCLVAKKFADAGNSVQADKFILKSLDNLRFAIKMSEESKNEARIDADLAWFRDTKNHSYLAMLE</sequence>
<keyword evidence="2" id="KW-1133">Transmembrane helix</keyword>
<keyword evidence="1" id="KW-0175">Coiled coil</keyword>